<dbReference type="PANTHER" id="PTHR30272">
    <property type="entry name" value="3-HYDROXYACYL-[ACYL-CARRIER-PROTEIN] DEHYDRATASE"/>
    <property type="match status" value="1"/>
</dbReference>
<reference evidence="2" key="1">
    <citation type="submission" date="2022-05" db="EMBL/GenBank/DDBJ databases">
        <title>Description of a novel species of Leclercia; Leclercia tamurae and the Proposal for a Novel Genus Silvania gen. nov. Containing Two Novel Species Silvania hatchlandensis sp. nov. and Silvania confinis sp. nov. Isolated from the Rhizosphere of Oak.</title>
        <authorList>
            <person name="Maddock D.W."/>
            <person name="Brady C.L."/>
            <person name="Denman S."/>
            <person name="Arnold D."/>
        </authorList>
    </citation>
    <scope>NUCLEOTIDE SEQUENCE</scope>
    <source>
        <strain evidence="2">H4N4</strain>
    </source>
</reference>
<gene>
    <name evidence="2" type="ORF">M8013_10280</name>
</gene>
<evidence type="ECO:0000256" key="1">
    <source>
        <dbReference type="ARBA" id="ARBA00023239"/>
    </source>
</evidence>
<organism evidence="2 3">
    <name type="scientific">Silvania confinis</name>
    <dbReference type="NCBI Taxonomy" id="2926470"/>
    <lineage>
        <taxon>Bacteria</taxon>
        <taxon>Pseudomonadati</taxon>
        <taxon>Pseudomonadota</taxon>
        <taxon>Gammaproteobacteria</taxon>
        <taxon>Enterobacterales</taxon>
        <taxon>Enterobacteriaceae</taxon>
        <taxon>Silvania</taxon>
    </lineage>
</organism>
<evidence type="ECO:0000313" key="2">
    <source>
        <dbReference type="EMBL" id="MCU6669137.1"/>
    </source>
</evidence>
<proteinExistence type="predicted"/>
<dbReference type="GO" id="GO:0016829">
    <property type="term" value="F:lyase activity"/>
    <property type="evidence" value="ECO:0007669"/>
    <property type="project" value="UniProtKB-KW"/>
</dbReference>
<dbReference type="Gene3D" id="3.10.129.10">
    <property type="entry name" value="Hotdog Thioesterase"/>
    <property type="match status" value="1"/>
</dbReference>
<protein>
    <submittedName>
        <fullName evidence="2">Beta-hydroxyacyl-ACP dehydratase</fullName>
    </submittedName>
</protein>
<sequence length="182" mass="20752">MSKYSIPSKVFLEMGGWRQPLLMVDRIEDYKYGDNGFIKVVKHVTYNDPYLLGHFPEDPIMPGAIISEIFGQASEYLSFLTDICDIYRERTGEEFRSLRDIHGCISHPEMLEIIRARRAQVRGVLAAQNLKFKDSAYPGDTIEVQSKLAFSDSHGFKHYSVTANVGKKIISQGTIINFREVL</sequence>
<dbReference type="PANTHER" id="PTHR30272:SF1">
    <property type="entry name" value="3-HYDROXYACYL-[ACYL-CARRIER-PROTEIN] DEHYDRATASE"/>
    <property type="match status" value="1"/>
</dbReference>
<dbReference type="AlphaFoldDB" id="A0A9J6QDW9"/>
<evidence type="ECO:0000313" key="3">
    <source>
        <dbReference type="Proteomes" id="UP001061282"/>
    </source>
</evidence>
<comment type="caution">
    <text evidence="2">The sequence shown here is derived from an EMBL/GenBank/DDBJ whole genome shotgun (WGS) entry which is preliminary data.</text>
</comment>
<dbReference type="RefSeq" id="WP_271267707.1">
    <property type="nucleotide sequence ID" value="NZ_JAMGZJ010000074.1"/>
</dbReference>
<accession>A0A9J6QDW9</accession>
<dbReference type="EMBL" id="JAMGZJ010000074">
    <property type="protein sequence ID" value="MCU6669137.1"/>
    <property type="molecule type" value="Genomic_DNA"/>
</dbReference>
<keyword evidence="3" id="KW-1185">Reference proteome</keyword>
<dbReference type="SUPFAM" id="SSF54637">
    <property type="entry name" value="Thioesterase/thiol ester dehydrase-isomerase"/>
    <property type="match status" value="1"/>
</dbReference>
<dbReference type="InterPro" id="IPR029069">
    <property type="entry name" value="HotDog_dom_sf"/>
</dbReference>
<dbReference type="Pfam" id="PF07977">
    <property type="entry name" value="FabA"/>
    <property type="match status" value="1"/>
</dbReference>
<dbReference type="Proteomes" id="UP001061282">
    <property type="component" value="Unassembled WGS sequence"/>
</dbReference>
<keyword evidence="1" id="KW-0456">Lyase</keyword>
<dbReference type="InterPro" id="IPR013114">
    <property type="entry name" value="FabA_FabZ"/>
</dbReference>
<name>A0A9J6QDW9_9ENTR</name>